<dbReference type="EMBL" id="OV170222">
    <property type="protein sequence ID" value="CAH0720924.1"/>
    <property type="molecule type" value="Genomic_DNA"/>
</dbReference>
<dbReference type="AlphaFoldDB" id="A0A8J9Y6N4"/>
<reference evidence="1" key="1">
    <citation type="submission" date="2021-12" db="EMBL/GenBank/DDBJ databases">
        <authorList>
            <person name="Martin H S."/>
        </authorList>
    </citation>
    <scope>NUCLEOTIDE SEQUENCE</scope>
</reference>
<sequence>MSGTDVSSRGPGTVPMPTDLPVRLYMRALRQYQKLIDLKRFTQEKTWLITFVRQGYKRQPTPAPLELRKLTIR</sequence>
<name>A0A8J9Y6N4_9NEOP</name>
<proteinExistence type="predicted"/>
<dbReference type="Proteomes" id="UP000838878">
    <property type="component" value="Chromosome 2"/>
</dbReference>
<feature type="non-terminal residue" evidence="1">
    <location>
        <position position="73"/>
    </location>
</feature>
<keyword evidence="2" id="KW-1185">Reference proteome</keyword>
<dbReference type="OrthoDB" id="7396974at2759"/>
<evidence type="ECO:0000313" key="2">
    <source>
        <dbReference type="Proteomes" id="UP000838878"/>
    </source>
</evidence>
<accession>A0A8J9Y6N4</accession>
<gene>
    <name evidence="1" type="ORF">BINO364_LOCUS7086</name>
</gene>
<evidence type="ECO:0000313" key="1">
    <source>
        <dbReference type="EMBL" id="CAH0720924.1"/>
    </source>
</evidence>
<protein>
    <submittedName>
        <fullName evidence="1">Uncharacterized protein</fullName>
    </submittedName>
</protein>
<organism evidence="1 2">
    <name type="scientific">Brenthis ino</name>
    <name type="common">lesser marbled fritillary</name>
    <dbReference type="NCBI Taxonomy" id="405034"/>
    <lineage>
        <taxon>Eukaryota</taxon>
        <taxon>Metazoa</taxon>
        <taxon>Ecdysozoa</taxon>
        <taxon>Arthropoda</taxon>
        <taxon>Hexapoda</taxon>
        <taxon>Insecta</taxon>
        <taxon>Pterygota</taxon>
        <taxon>Neoptera</taxon>
        <taxon>Endopterygota</taxon>
        <taxon>Lepidoptera</taxon>
        <taxon>Glossata</taxon>
        <taxon>Ditrysia</taxon>
        <taxon>Papilionoidea</taxon>
        <taxon>Nymphalidae</taxon>
        <taxon>Heliconiinae</taxon>
        <taxon>Argynnini</taxon>
        <taxon>Brenthis</taxon>
    </lineage>
</organism>